<dbReference type="STRING" id="164328.H3GD64"/>
<protein>
    <submittedName>
        <fullName evidence="2">Uncharacterized protein</fullName>
    </submittedName>
</protein>
<organism evidence="2 3">
    <name type="scientific">Phytophthora ramorum</name>
    <name type="common">Sudden oak death agent</name>
    <dbReference type="NCBI Taxonomy" id="164328"/>
    <lineage>
        <taxon>Eukaryota</taxon>
        <taxon>Sar</taxon>
        <taxon>Stramenopiles</taxon>
        <taxon>Oomycota</taxon>
        <taxon>Peronosporomycetes</taxon>
        <taxon>Peronosporales</taxon>
        <taxon>Peronosporaceae</taxon>
        <taxon>Phytophthora</taxon>
    </lineage>
</organism>
<evidence type="ECO:0000256" key="1">
    <source>
        <dbReference type="SAM" id="MobiDB-lite"/>
    </source>
</evidence>
<reference evidence="3" key="1">
    <citation type="journal article" date="2006" name="Science">
        <title>Phytophthora genome sequences uncover evolutionary origins and mechanisms of pathogenesis.</title>
        <authorList>
            <person name="Tyler B.M."/>
            <person name="Tripathy S."/>
            <person name="Zhang X."/>
            <person name="Dehal P."/>
            <person name="Jiang R.H."/>
            <person name="Aerts A."/>
            <person name="Arredondo F.D."/>
            <person name="Baxter L."/>
            <person name="Bensasson D."/>
            <person name="Beynon J.L."/>
            <person name="Chapman J."/>
            <person name="Damasceno C.M."/>
            <person name="Dorrance A.E."/>
            <person name="Dou D."/>
            <person name="Dickerman A.W."/>
            <person name="Dubchak I.L."/>
            <person name="Garbelotto M."/>
            <person name="Gijzen M."/>
            <person name="Gordon S.G."/>
            <person name="Govers F."/>
            <person name="Grunwald N.J."/>
            <person name="Huang W."/>
            <person name="Ivors K.L."/>
            <person name="Jones R.W."/>
            <person name="Kamoun S."/>
            <person name="Krampis K."/>
            <person name="Lamour K.H."/>
            <person name="Lee M.K."/>
            <person name="McDonald W.H."/>
            <person name="Medina M."/>
            <person name="Meijer H.J."/>
            <person name="Nordberg E.K."/>
            <person name="Maclean D.J."/>
            <person name="Ospina-Giraldo M.D."/>
            <person name="Morris P.F."/>
            <person name="Phuntumart V."/>
            <person name="Putnam N.H."/>
            <person name="Rash S."/>
            <person name="Rose J.K."/>
            <person name="Sakihama Y."/>
            <person name="Salamov A.A."/>
            <person name="Savidor A."/>
            <person name="Scheuring C.F."/>
            <person name="Smith B.M."/>
            <person name="Sobral B.W."/>
            <person name="Terry A."/>
            <person name="Torto-Alalibo T.A."/>
            <person name="Win J."/>
            <person name="Xu Z."/>
            <person name="Zhang H."/>
            <person name="Grigoriev I.V."/>
            <person name="Rokhsar D.S."/>
            <person name="Boore J.L."/>
        </authorList>
    </citation>
    <scope>NUCLEOTIDE SEQUENCE [LARGE SCALE GENOMIC DNA]</scope>
    <source>
        <strain evidence="3">Pr102</strain>
    </source>
</reference>
<dbReference type="HOGENOM" id="CLU_895668_0_0_1"/>
<dbReference type="eggNOG" id="ENOG502S38S">
    <property type="taxonomic scope" value="Eukaryota"/>
</dbReference>
<name>H3GD64_PHYRM</name>
<sequence>MGEARVETKSASIETEFITDDDRVDSVHPVNLYQRFPTWWANYVPMGKIVFWDDTVMMRAQSDEDMTALARYLQDGRDFTAALEVLFEKHQFAEAARMEELRSKHRRRQQGPEELRVSLRAVFAELWKLLPDTHRQRLVYFRDEFVFDFLLGYIAPELFENDIAQDEDAERPPLEFAAFSALCRDFIFNACVLHLSLRMQQEDELRTIALQRVEGRRQAAQREAQRLLQDQQRVDGEAELERLWQEDPDEYTRRKLAEQEGTLQEKQAKSEAAREQRKAEKLRDVEEELAIAKKQRKLDKLAESGNDPHEFDRRRELLAARIRKLDERKRHRETEEARRREKKERKKKAMAAQQKNT</sequence>
<accession>H3GD64</accession>
<evidence type="ECO:0000313" key="2">
    <source>
        <dbReference type="EnsemblProtists" id="Phyra73480"/>
    </source>
</evidence>
<feature type="compositionally biased region" description="Basic and acidic residues" evidence="1">
    <location>
        <begin position="298"/>
        <end position="339"/>
    </location>
</feature>
<keyword evidence="3" id="KW-1185">Reference proteome</keyword>
<feature type="compositionally biased region" description="Basic and acidic residues" evidence="1">
    <location>
        <begin position="266"/>
        <end position="284"/>
    </location>
</feature>
<dbReference type="Proteomes" id="UP000005238">
    <property type="component" value="Unassembled WGS sequence"/>
</dbReference>
<dbReference type="EMBL" id="DS566000">
    <property type="status" value="NOT_ANNOTATED_CDS"/>
    <property type="molecule type" value="Genomic_DNA"/>
</dbReference>
<feature type="region of interest" description="Disordered" evidence="1">
    <location>
        <begin position="258"/>
        <end position="357"/>
    </location>
</feature>
<evidence type="ECO:0000313" key="3">
    <source>
        <dbReference type="Proteomes" id="UP000005238"/>
    </source>
</evidence>
<proteinExistence type="predicted"/>
<dbReference type="VEuPathDB" id="FungiDB:KRP23_9993"/>
<dbReference type="EnsemblProtists" id="Phyra73480">
    <property type="protein sequence ID" value="Phyra73480"/>
    <property type="gene ID" value="Phyra73480"/>
</dbReference>
<dbReference type="AlphaFoldDB" id="H3GD64"/>
<dbReference type="InParanoid" id="H3GD64"/>
<reference evidence="2" key="2">
    <citation type="submission" date="2015-06" db="UniProtKB">
        <authorList>
            <consortium name="EnsemblProtists"/>
        </authorList>
    </citation>
    <scope>IDENTIFICATION</scope>
    <source>
        <strain evidence="2">Pr102</strain>
    </source>
</reference>
<dbReference type="VEuPathDB" id="FungiDB:KRP22_7287"/>
<feature type="compositionally biased region" description="Basic residues" evidence="1">
    <location>
        <begin position="340"/>
        <end position="349"/>
    </location>
</feature>